<comment type="subcellular location">
    <subcellularLocation>
        <location evidence="1">Membrane</location>
        <topology evidence="1">Multi-pass membrane protein</topology>
    </subcellularLocation>
</comment>
<dbReference type="InterPro" id="IPR045888">
    <property type="entry name" value="Erv"/>
</dbReference>
<dbReference type="InterPro" id="IPR039542">
    <property type="entry name" value="Erv_N"/>
</dbReference>
<evidence type="ECO:0000256" key="2">
    <source>
        <dbReference type="ARBA" id="ARBA00005648"/>
    </source>
</evidence>
<evidence type="ECO:0000256" key="1">
    <source>
        <dbReference type="ARBA" id="ARBA00004141"/>
    </source>
</evidence>
<dbReference type="GeneID" id="14885965"/>
<comment type="similarity">
    <text evidence="2">Belongs to the ERGIC family.</text>
</comment>
<evidence type="ECO:0000313" key="9">
    <source>
        <dbReference type="EMBL" id="ELP87004.1"/>
    </source>
</evidence>
<evidence type="ECO:0000256" key="4">
    <source>
        <dbReference type="ARBA" id="ARBA00022989"/>
    </source>
</evidence>
<dbReference type="PANTHER" id="PTHR10984">
    <property type="entry name" value="ENDOPLASMIC RETICULUM-GOLGI INTERMEDIATE COMPARTMENT PROTEIN"/>
    <property type="match status" value="1"/>
</dbReference>
<dbReference type="GO" id="GO:0005783">
    <property type="term" value="C:endoplasmic reticulum"/>
    <property type="evidence" value="ECO:0007669"/>
    <property type="project" value="TreeGrafter"/>
</dbReference>
<evidence type="ECO:0000313" key="10">
    <source>
        <dbReference type="Proteomes" id="UP000014680"/>
    </source>
</evidence>
<keyword evidence="3 6" id="KW-0812">Transmembrane</keyword>
<dbReference type="RefSeq" id="XP_004253775.1">
    <property type="nucleotide sequence ID" value="XM_004253727.1"/>
</dbReference>
<dbReference type="OrthoDB" id="270930at2759"/>
<dbReference type="EMBL" id="KB206890">
    <property type="protein sequence ID" value="ELP87004.1"/>
    <property type="molecule type" value="Genomic_DNA"/>
</dbReference>
<sequence length="316" mass="36053">MKSYIFRFLKQFDMFPKVPNNVKIKSNATGILSIISYAIIGILIFNEAYNFMNPNWVSHVDVDTVKAGVLPNIYINVDITFPNMKCADFGFDVTEITGSLQLGVTEGIKFDDRLFGGCRMHGTMKVSRVSGEFHVAFGKIAYRQQRTNQVITATQKHTQMHTHQFTMQEMKSFNPTHFINNLAFSNTPSYTTHAGETPLNGKEYTLKGYDNARYTYYINVIPTLNKYPTHTTRSYQLSINERFVPVTYGPTFTQPGVFFKYELSPYIVINEMMDHSFAHSIASTAAIIGGVWIIFGWISRFLNRKTEEQTAVSELQ</sequence>
<evidence type="ECO:0000259" key="7">
    <source>
        <dbReference type="Pfam" id="PF07970"/>
    </source>
</evidence>
<dbReference type="InterPro" id="IPR012936">
    <property type="entry name" value="Erv_C"/>
</dbReference>
<keyword evidence="10" id="KW-1185">Reference proteome</keyword>
<dbReference type="OMA" id="IIPAVWF"/>
<reference evidence="9 10" key="1">
    <citation type="submission" date="2012-10" db="EMBL/GenBank/DDBJ databases">
        <authorList>
            <person name="Zafar N."/>
            <person name="Inman J."/>
            <person name="Hall N."/>
            <person name="Lorenzi H."/>
            <person name="Caler E."/>
        </authorList>
    </citation>
    <scope>NUCLEOTIDE SEQUENCE [LARGE SCALE GENOMIC DNA]</scope>
    <source>
        <strain evidence="9 10">IP1</strain>
    </source>
</reference>
<accession>A0A0A1TZK8</accession>
<feature type="domain" description="Endoplasmic reticulum vesicle transporter N-terminal" evidence="8">
    <location>
        <begin position="9"/>
        <end position="101"/>
    </location>
</feature>
<dbReference type="VEuPathDB" id="AmoebaDB:EIN_318630"/>
<dbReference type="Pfam" id="PF07970">
    <property type="entry name" value="COPIIcoated_ERV"/>
    <property type="match status" value="1"/>
</dbReference>
<evidence type="ECO:0000256" key="5">
    <source>
        <dbReference type="ARBA" id="ARBA00023136"/>
    </source>
</evidence>
<feature type="transmembrane region" description="Helical" evidence="6">
    <location>
        <begin position="277"/>
        <end position="298"/>
    </location>
</feature>
<evidence type="ECO:0000256" key="3">
    <source>
        <dbReference type="ARBA" id="ARBA00022692"/>
    </source>
</evidence>
<evidence type="ECO:0000256" key="6">
    <source>
        <dbReference type="SAM" id="Phobius"/>
    </source>
</evidence>
<dbReference type="PANTHER" id="PTHR10984:SF25">
    <property type="entry name" value="ENDOPLASMIC RETICULUM-GOLGI INTERMEDIATE COMPARTMENT PROTEIN 3"/>
    <property type="match status" value="1"/>
</dbReference>
<dbReference type="AlphaFoldDB" id="A0A0A1TZK8"/>
<dbReference type="GO" id="GO:0030134">
    <property type="term" value="C:COPII-coated ER to Golgi transport vesicle"/>
    <property type="evidence" value="ECO:0007669"/>
    <property type="project" value="TreeGrafter"/>
</dbReference>
<dbReference type="GO" id="GO:0016020">
    <property type="term" value="C:membrane"/>
    <property type="evidence" value="ECO:0007669"/>
    <property type="project" value="UniProtKB-SubCell"/>
</dbReference>
<name>A0A0A1TZK8_ENTIV</name>
<protein>
    <submittedName>
        <fullName evidence="9">Uncharacterized protein</fullName>
    </submittedName>
</protein>
<proteinExistence type="inferred from homology"/>
<evidence type="ECO:0000259" key="8">
    <source>
        <dbReference type="Pfam" id="PF13850"/>
    </source>
</evidence>
<dbReference type="KEGG" id="eiv:EIN_318630"/>
<dbReference type="Proteomes" id="UP000014680">
    <property type="component" value="Unassembled WGS sequence"/>
</dbReference>
<keyword evidence="5 6" id="KW-0472">Membrane</keyword>
<feature type="transmembrane region" description="Helical" evidence="6">
    <location>
        <begin position="27"/>
        <end position="45"/>
    </location>
</feature>
<gene>
    <name evidence="9" type="ORF">EIN_318630</name>
</gene>
<dbReference type="Pfam" id="PF13850">
    <property type="entry name" value="ERGIC_N"/>
    <property type="match status" value="1"/>
</dbReference>
<organism evidence="9 10">
    <name type="scientific">Entamoeba invadens IP1</name>
    <dbReference type="NCBI Taxonomy" id="370355"/>
    <lineage>
        <taxon>Eukaryota</taxon>
        <taxon>Amoebozoa</taxon>
        <taxon>Evosea</taxon>
        <taxon>Archamoebae</taxon>
        <taxon>Mastigamoebida</taxon>
        <taxon>Entamoebidae</taxon>
        <taxon>Entamoeba</taxon>
    </lineage>
</organism>
<feature type="domain" description="Endoplasmic reticulum vesicle transporter C-terminal" evidence="7">
    <location>
        <begin position="114"/>
        <end position="298"/>
    </location>
</feature>
<keyword evidence="4 6" id="KW-1133">Transmembrane helix</keyword>